<keyword evidence="6" id="KW-0547">Nucleotide-binding</keyword>
<comment type="subunit">
    <text evidence="12">Forms a heterodimer with smc6. Component of the SMC5-SMC6 complex which consists at least of smc5, smc6, nsmce2, nsmce1 and nsmce4a.</text>
</comment>
<dbReference type="GO" id="GO:0005524">
    <property type="term" value="F:ATP binding"/>
    <property type="evidence" value="ECO:0007669"/>
    <property type="project" value="UniProtKB-KW"/>
</dbReference>
<feature type="coiled-coil region" evidence="13">
    <location>
        <begin position="268"/>
        <end position="295"/>
    </location>
</feature>
<dbReference type="GO" id="GO:0030915">
    <property type="term" value="C:Smc5-Smc6 complex"/>
    <property type="evidence" value="ECO:0007669"/>
    <property type="project" value="TreeGrafter"/>
</dbReference>
<evidence type="ECO:0000256" key="10">
    <source>
        <dbReference type="ARBA" id="ARBA00023242"/>
    </source>
</evidence>
<dbReference type="GO" id="GO:0005634">
    <property type="term" value="C:nucleus"/>
    <property type="evidence" value="ECO:0007669"/>
    <property type="project" value="UniProtKB-SubCell"/>
</dbReference>
<organism evidence="15 16">
    <name type="scientific">Sinocyclocheilus rhinocerous</name>
    <dbReference type="NCBI Taxonomy" id="307959"/>
    <lineage>
        <taxon>Eukaryota</taxon>
        <taxon>Metazoa</taxon>
        <taxon>Chordata</taxon>
        <taxon>Craniata</taxon>
        <taxon>Vertebrata</taxon>
        <taxon>Euteleostomi</taxon>
        <taxon>Actinopterygii</taxon>
        <taxon>Neopterygii</taxon>
        <taxon>Teleostei</taxon>
        <taxon>Ostariophysi</taxon>
        <taxon>Cypriniformes</taxon>
        <taxon>Cyprinidae</taxon>
        <taxon>Cyprininae</taxon>
        <taxon>Sinocyclocheilus</taxon>
    </lineage>
</organism>
<keyword evidence="10" id="KW-0539">Nucleus</keyword>
<reference evidence="15" key="2">
    <citation type="submission" date="2025-09" db="UniProtKB">
        <authorList>
            <consortium name="Ensembl"/>
        </authorList>
    </citation>
    <scope>IDENTIFICATION</scope>
</reference>
<feature type="coiled-coil region" evidence="13">
    <location>
        <begin position="637"/>
        <end position="726"/>
    </location>
</feature>
<feature type="coiled-coil region" evidence="13">
    <location>
        <begin position="862"/>
        <end position="896"/>
    </location>
</feature>
<gene>
    <name evidence="15" type="primary">LOC107742906</name>
</gene>
<evidence type="ECO:0000256" key="3">
    <source>
        <dbReference type="ARBA" id="ARBA00010171"/>
    </source>
</evidence>
<dbReference type="PANTHER" id="PTHR45916:SF1">
    <property type="entry name" value="STRUCTURAL MAINTENANCE OF CHROMOSOMES PROTEIN 5"/>
    <property type="match status" value="1"/>
</dbReference>
<comment type="similarity">
    <text evidence="3">Belongs to the SMC family. SMC5 subfamily.</text>
</comment>
<evidence type="ECO:0000256" key="9">
    <source>
        <dbReference type="ARBA" id="ARBA00023054"/>
    </source>
</evidence>
<reference evidence="15" key="1">
    <citation type="submission" date="2025-08" db="UniProtKB">
        <authorList>
            <consortium name="Ensembl"/>
        </authorList>
    </citation>
    <scope>IDENTIFICATION</scope>
</reference>
<evidence type="ECO:0000313" key="15">
    <source>
        <dbReference type="Ensembl" id="ENSSRHP00000012133.1"/>
    </source>
</evidence>
<keyword evidence="5" id="KW-0158">Chromosome</keyword>
<keyword evidence="8" id="KW-0779">Telomere</keyword>
<dbReference type="FunFam" id="3.40.50.300:FF:000793">
    <property type="entry name" value="Structural maintenance of chromosomes protein 5"/>
    <property type="match status" value="1"/>
</dbReference>
<dbReference type="Ensembl" id="ENSSRHT00000012586.1">
    <property type="protein sequence ID" value="ENSSRHP00000012133.1"/>
    <property type="gene ID" value="ENSSRHG00000006859.1"/>
</dbReference>
<protein>
    <recommendedName>
        <fullName evidence="4">Structural maintenance of chromosomes protein 5</fullName>
    </recommendedName>
</protein>
<feature type="domain" description="RecF/RecN/SMC N-terminal" evidence="14">
    <location>
        <begin position="46"/>
        <end position="1022"/>
    </location>
</feature>
<dbReference type="Proteomes" id="UP000472270">
    <property type="component" value="Unassembled WGS sequence"/>
</dbReference>
<dbReference type="GO" id="GO:0000781">
    <property type="term" value="C:chromosome, telomeric region"/>
    <property type="evidence" value="ECO:0007669"/>
    <property type="project" value="UniProtKB-SubCell"/>
</dbReference>
<name>A0A673GH93_9TELE</name>
<evidence type="ECO:0000259" key="14">
    <source>
        <dbReference type="Pfam" id="PF02463"/>
    </source>
</evidence>
<dbReference type="PANTHER" id="PTHR45916">
    <property type="entry name" value="STRUCTURAL MAINTENANCE OF CHROMOSOMES PROTEIN 5"/>
    <property type="match status" value="1"/>
</dbReference>
<evidence type="ECO:0000256" key="12">
    <source>
        <dbReference type="ARBA" id="ARBA00063886"/>
    </source>
</evidence>
<evidence type="ECO:0000256" key="8">
    <source>
        <dbReference type="ARBA" id="ARBA00022895"/>
    </source>
</evidence>
<dbReference type="GO" id="GO:0000724">
    <property type="term" value="P:double-strand break repair via homologous recombination"/>
    <property type="evidence" value="ECO:0007669"/>
    <property type="project" value="TreeGrafter"/>
</dbReference>
<comment type="subcellular location">
    <subcellularLocation>
        <location evidence="2">Chromosome</location>
        <location evidence="2">Telomere</location>
    </subcellularLocation>
    <subcellularLocation>
        <location evidence="1">Nucleus</location>
    </subcellularLocation>
</comment>
<dbReference type="Gene3D" id="3.40.50.300">
    <property type="entry name" value="P-loop containing nucleotide triphosphate hydrolases"/>
    <property type="match status" value="2"/>
</dbReference>
<dbReference type="GO" id="GO:0003697">
    <property type="term" value="F:single-stranded DNA binding"/>
    <property type="evidence" value="ECO:0007669"/>
    <property type="project" value="TreeGrafter"/>
</dbReference>
<dbReference type="InterPro" id="IPR003395">
    <property type="entry name" value="RecF/RecN/SMC_N"/>
</dbReference>
<evidence type="ECO:0000256" key="7">
    <source>
        <dbReference type="ARBA" id="ARBA00022840"/>
    </source>
</evidence>
<evidence type="ECO:0000256" key="4">
    <source>
        <dbReference type="ARBA" id="ARBA00018687"/>
    </source>
</evidence>
<evidence type="ECO:0000256" key="5">
    <source>
        <dbReference type="ARBA" id="ARBA00022454"/>
    </source>
</evidence>
<dbReference type="SUPFAM" id="SSF52540">
    <property type="entry name" value="P-loop containing nucleoside triphosphate hydrolases"/>
    <property type="match status" value="1"/>
</dbReference>
<keyword evidence="16" id="KW-1185">Reference proteome</keyword>
<dbReference type="AlphaFoldDB" id="A0A673GH93"/>
<evidence type="ECO:0000256" key="13">
    <source>
        <dbReference type="SAM" id="Coils"/>
    </source>
</evidence>
<accession>A0A673GH93</accession>
<feature type="coiled-coil region" evidence="13">
    <location>
        <begin position="393"/>
        <end position="427"/>
    </location>
</feature>
<dbReference type="Pfam" id="PF02463">
    <property type="entry name" value="SMC_N"/>
    <property type="match status" value="1"/>
</dbReference>
<keyword evidence="9 13" id="KW-0175">Coiled coil</keyword>
<evidence type="ECO:0000256" key="6">
    <source>
        <dbReference type="ARBA" id="ARBA00022741"/>
    </source>
</evidence>
<keyword evidence="7" id="KW-0067">ATP-binding</keyword>
<proteinExistence type="inferred from homology"/>
<evidence type="ECO:0000256" key="11">
    <source>
        <dbReference type="ARBA" id="ARBA00054513"/>
    </source>
</evidence>
<dbReference type="FunFam" id="3.40.50.300:FF:001301">
    <property type="entry name" value="Structural maintenance of chromosomes 5"/>
    <property type="match status" value="1"/>
</dbReference>
<evidence type="ECO:0000256" key="1">
    <source>
        <dbReference type="ARBA" id="ARBA00004123"/>
    </source>
</evidence>
<comment type="function">
    <text evidence="11">Core component of the SMC5-SMC6 complex, a complex involved in repair of DNA double-strand breaks by homologous recombination. The complex may promote sister chromatid homologous recombination by recruiting the SMC1-SMC3 cohesin complex to double-strand breaks. The complex is required for telomere maintenance via recombination and mediates sumoylation of shelterin complex (telosome) components. Required for sister chromatid cohesion during prometaphase and mitotic progression; the function seems to be independent of SMC6.</text>
</comment>
<sequence>MATPSPWSSKIKRISYELTNSQPSTREAAPSTSTNGQAGGFVEGAILRITMHNFLTYDHSQVFPGPKLNMIVGANGTGKSSIVCAICLGLAGKTAVLGRGDKVGLYVKRGCSKGSVEIELYRANGNLIISREIQEENNQSTWMLNKKHASQRAVEEAVKELHIQVGNLCQFLPQEKVGEFAKMSNIELLEATEKSVGPPEMYEFHCELKTYCSKESKLENVCKEKADFLEMARQRNERNKLDVKRYYMKKRHLDRIQMLEKKKPLVEYETARKELEGVKKEREEMKRKLKSLKEAQEPLLRKIRSVESQLQPIEHQMKELTAGIKDASQKCKQKHDQLELRNKEVDNIRQDLSLKQTEEADRQKRIGHTQLMIKDLQKELQNMGSMEDVTPQIEAVNAELKNIQDEKAKLEGESLDLRRDKDEASGELHLECRRRNFNTLANMKEDKLRVRFRDTYTALMWLRNNRDRFEGNVYDPMMLVINVRDARHAKYVESQIPANDLRAFVFQRQEDMEKFMTEVRDTQRLRVNSVIAPAESCSKRPPSRPLETLKRYGFFSYLRELFDAPEEVMSYLCHQYRVNDVPVGTEKTKSMIEMVIRELQLRVIYTAEEKYNVKKSNYSNNVVSSNSALRPSQFLTMTIDADERHQLEEQLRAAERKVQRCDQRMAAVREQLTKLDRHDNELRAKKKKLSELKGKKRQLEQKISTKQDSLRQMEQNEINLQAIEEETNTKIAAVNNKKVAIMEEYLSRMQVCWCSPEVDFYLQLFCVLWLHMCLDQIKTNLLAKCKTLMSRASAICKMSPGETAVPDELHAVTCNSLFYKIVCVVSFQDFSQLPDTLDEIDAMLNEEKTRAECFTGLSVAEYNRRELEIKNMEKELDDKTNALRTYRQNIAEAKERWLNSLKQLVDQINERFSDFFRSMQCAGEVDLHSENEEYDKYGIRIRVKFRSTTQLHELTPHHQSGGERSVSTMLYLMALQELNRCPFRVVDEINQGMDPVNERRVFDIVVRTACGVNTSQYFFITPKLLQNLQYAEQMTILCVHNGPYMLPPNKWSEKAFMRRLRFVQPSLTE</sequence>
<evidence type="ECO:0000313" key="16">
    <source>
        <dbReference type="Proteomes" id="UP000472270"/>
    </source>
</evidence>
<evidence type="ECO:0000256" key="2">
    <source>
        <dbReference type="ARBA" id="ARBA00004574"/>
    </source>
</evidence>
<dbReference type="InterPro" id="IPR027417">
    <property type="entry name" value="P-loop_NTPase"/>
</dbReference>